<protein>
    <submittedName>
        <fullName evidence="7">Lipid II flippase FtsW</fullName>
    </submittedName>
</protein>
<evidence type="ECO:0000256" key="6">
    <source>
        <dbReference type="SAM" id="Phobius"/>
    </source>
</evidence>
<dbReference type="PANTHER" id="PTHR30474:SF3">
    <property type="entry name" value="PEPTIDOGLYCAN GLYCOSYLTRANSFERASE RODA"/>
    <property type="match status" value="1"/>
</dbReference>
<gene>
    <name evidence="7" type="primary">ftsW_1</name>
    <name evidence="7" type="ORF">CLVI_02150</name>
</gene>
<feature type="transmembrane region" description="Helical" evidence="6">
    <location>
        <begin position="232"/>
        <end position="251"/>
    </location>
</feature>
<evidence type="ECO:0000256" key="2">
    <source>
        <dbReference type="ARBA" id="ARBA00022692"/>
    </source>
</evidence>
<evidence type="ECO:0000313" key="8">
    <source>
        <dbReference type="Proteomes" id="UP000239471"/>
    </source>
</evidence>
<evidence type="ECO:0000313" key="7">
    <source>
        <dbReference type="EMBL" id="PRR84289.1"/>
    </source>
</evidence>
<comment type="subcellular location">
    <subcellularLocation>
        <location evidence="1">Membrane</location>
        <topology evidence="1">Multi-pass membrane protein</topology>
    </subcellularLocation>
</comment>
<sequence>MKMRSDEKKLLIITYIFCMALFTKLAILKNPIDKTALTMGIVLCIIIGISHFVIRRFYPDGDKFLLIFACILSIVGIAMIYRINPEEANKQVIWFILGIIVCLITVLLLPDMDKLSKYKYVYLGATLVSMPLALIFGTEVYGAINWIYIGGFGFQPSEFGKIALTIYLASALKDYDNEKKGFAHIKQLIEPAAVVTFSLGCLVMQKDLGSALIFFGVAISILYVATSKKKYVVTCLGLFSIGAVIAYKLFWHVRQRVMIWRDPWTYASGDGYQIVEGLYSISSGGMMGAGLGEGYPGFVPVTTSDYIFAAICEEFGMVFGIGILILMFLLFYRGIRAAFVTENKFSQIAAVGLSTMIACQALVIIAGIFALIPLTGITLPFVSYGGSSILTTFFALGILQKISEEG</sequence>
<feature type="transmembrane region" description="Helical" evidence="6">
    <location>
        <begin position="353"/>
        <end position="375"/>
    </location>
</feature>
<keyword evidence="3" id="KW-0133">Cell shape</keyword>
<feature type="transmembrane region" description="Helical" evidence="6">
    <location>
        <begin position="35"/>
        <end position="54"/>
    </location>
</feature>
<dbReference type="EMBL" id="PVXQ01000002">
    <property type="protein sequence ID" value="PRR84289.1"/>
    <property type="molecule type" value="Genomic_DNA"/>
</dbReference>
<dbReference type="AlphaFoldDB" id="A0A2T0BK85"/>
<keyword evidence="8" id="KW-1185">Reference proteome</keyword>
<accession>A0A2T0BK85</accession>
<dbReference type="GO" id="GO:0051301">
    <property type="term" value="P:cell division"/>
    <property type="evidence" value="ECO:0007669"/>
    <property type="project" value="InterPro"/>
</dbReference>
<keyword evidence="5 6" id="KW-0472">Membrane</keyword>
<dbReference type="RefSeq" id="WP_106058266.1">
    <property type="nucleotide sequence ID" value="NZ_PVXQ01000002.1"/>
</dbReference>
<dbReference type="GO" id="GO:0032153">
    <property type="term" value="C:cell division site"/>
    <property type="evidence" value="ECO:0007669"/>
    <property type="project" value="TreeGrafter"/>
</dbReference>
<dbReference type="Pfam" id="PF01098">
    <property type="entry name" value="FTSW_RODA_SPOVE"/>
    <property type="match status" value="1"/>
</dbReference>
<dbReference type="OrthoDB" id="9812661at2"/>
<evidence type="ECO:0000256" key="4">
    <source>
        <dbReference type="ARBA" id="ARBA00022989"/>
    </source>
</evidence>
<dbReference type="Proteomes" id="UP000239471">
    <property type="component" value="Unassembled WGS sequence"/>
</dbReference>
<reference evidence="7 8" key="1">
    <citation type="submission" date="2018-03" db="EMBL/GenBank/DDBJ databases">
        <title>Genome sequence of Clostridium vincentii DSM 10228.</title>
        <authorList>
            <person name="Poehlein A."/>
            <person name="Daniel R."/>
        </authorList>
    </citation>
    <scope>NUCLEOTIDE SEQUENCE [LARGE SCALE GENOMIC DNA]</scope>
    <source>
        <strain evidence="7 8">DSM 10228</strain>
    </source>
</reference>
<comment type="caution">
    <text evidence="7">The sequence shown here is derived from an EMBL/GenBank/DDBJ whole genome shotgun (WGS) entry which is preliminary data.</text>
</comment>
<evidence type="ECO:0000256" key="1">
    <source>
        <dbReference type="ARBA" id="ARBA00004141"/>
    </source>
</evidence>
<proteinExistence type="predicted"/>
<feature type="transmembrane region" description="Helical" evidence="6">
    <location>
        <begin position="208"/>
        <end position="225"/>
    </location>
</feature>
<feature type="transmembrane region" description="Helical" evidence="6">
    <location>
        <begin position="306"/>
        <end position="332"/>
    </location>
</feature>
<dbReference type="GO" id="GO:0005886">
    <property type="term" value="C:plasma membrane"/>
    <property type="evidence" value="ECO:0007669"/>
    <property type="project" value="TreeGrafter"/>
</dbReference>
<dbReference type="GO" id="GO:0015648">
    <property type="term" value="F:lipid-linked peptidoglycan transporter activity"/>
    <property type="evidence" value="ECO:0007669"/>
    <property type="project" value="TreeGrafter"/>
</dbReference>
<feature type="transmembrane region" description="Helical" evidence="6">
    <location>
        <begin position="91"/>
        <end position="109"/>
    </location>
</feature>
<dbReference type="GO" id="GO:0008360">
    <property type="term" value="P:regulation of cell shape"/>
    <property type="evidence" value="ECO:0007669"/>
    <property type="project" value="UniProtKB-KW"/>
</dbReference>
<organism evidence="7 8">
    <name type="scientific">Clostridium vincentii</name>
    <dbReference type="NCBI Taxonomy" id="52704"/>
    <lineage>
        <taxon>Bacteria</taxon>
        <taxon>Bacillati</taxon>
        <taxon>Bacillota</taxon>
        <taxon>Clostridia</taxon>
        <taxon>Eubacteriales</taxon>
        <taxon>Clostridiaceae</taxon>
        <taxon>Clostridium</taxon>
    </lineage>
</organism>
<evidence type="ECO:0000256" key="5">
    <source>
        <dbReference type="ARBA" id="ARBA00023136"/>
    </source>
</evidence>
<keyword evidence="2 6" id="KW-0812">Transmembrane</keyword>
<feature type="transmembrane region" description="Helical" evidence="6">
    <location>
        <begin position="66"/>
        <end position="85"/>
    </location>
</feature>
<feature type="transmembrane region" description="Helical" evidence="6">
    <location>
        <begin position="381"/>
        <end position="399"/>
    </location>
</feature>
<name>A0A2T0BK85_9CLOT</name>
<keyword evidence="4 6" id="KW-1133">Transmembrane helix</keyword>
<dbReference type="PANTHER" id="PTHR30474">
    <property type="entry name" value="CELL CYCLE PROTEIN"/>
    <property type="match status" value="1"/>
</dbReference>
<feature type="transmembrane region" description="Helical" evidence="6">
    <location>
        <begin position="121"/>
        <end position="149"/>
    </location>
</feature>
<evidence type="ECO:0000256" key="3">
    <source>
        <dbReference type="ARBA" id="ARBA00022960"/>
    </source>
</evidence>
<dbReference type="InterPro" id="IPR001182">
    <property type="entry name" value="FtsW/RodA"/>
</dbReference>
<feature type="transmembrane region" description="Helical" evidence="6">
    <location>
        <begin position="12"/>
        <end position="29"/>
    </location>
</feature>